<dbReference type="Pfam" id="PF13193">
    <property type="entry name" value="AMP-binding_C"/>
    <property type="match status" value="1"/>
</dbReference>
<dbReference type="InterPro" id="IPR042099">
    <property type="entry name" value="ANL_N_sf"/>
</dbReference>
<dbReference type="Gene3D" id="3.40.50.12780">
    <property type="entry name" value="N-terminal domain of ligase-like"/>
    <property type="match status" value="1"/>
</dbReference>
<evidence type="ECO:0000313" key="5">
    <source>
        <dbReference type="EMBL" id="KAH6647223.1"/>
    </source>
</evidence>
<dbReference type="PANTHER" id="PTHR43201">
    <property type="entry name" value="ACYL-COA SYNTHETASE"/>
    <property type="match status" value="1"/>
</dbReference>
<evidence type="ECO:0000259" key="3">
    <source>
        <dbReference type="Pfam" id="PF00501"/>
    </source>
</evidence>
<dbReference type="FunFam" id="3.40.50.12780:FF:000003">
    <property type="entry name" value="Long-chain-fatty-acid--CoA ligase FadD"/>
    <property type="match status" value="1"/>
</dbReference>
<dbReference type="AlphaFoldDB" id="A0A9P8RJK0"/>
<keyword evidence="5" id="KW-0436">Ligase</keyword>
<dbReference type="Gene3D" id="3.30.300.30">
    <property type="match status" value="1"/>
</dbReference>
<proteinExistence type="inferred from homology"/>
<comment type="similarity">
    <text evidence="2">Belongs to the ATP-dependent AMP-binding enzyme family.</text>
</comment>
<sequence>MAAKRTSFSHESYAERQKLSILHGPVDPPLVDLTLGELLELQCQHHGTAEALVTPWNGTRWTYNELNQQSCQLARALMSVGIGVGDRVAVMAGNCAEYAAIFFAVARIGAILVILNNTYTPTEAQYALKFSDSKVFFTQKKIGRVDNTRLLSELAAQKAKPNVVIVRGDSDSYPTYADLMKQGLKVSQGDLHRLGRRVLSHNVCNLQFTSGTTGLPKAAMLTHHNVVNNSRFIGDRMRLTPDDVLCCPPPLFHCFGLVLGLMAVLTHGAKIVFPEEVFDPSAVLRAISDEQCTAVHGVPAMFDTLFNLPMPPNFNCERLRTGIVAGAPVPRYLMELMVERFGMTEFTSSYGLTEASPTCFNAFTDDSIDKRLTTVGTLMPHAHAKIVDHEGNIVPIGSRGELCIAGYQLQAGYWNNSEKTSEVMIHDEAGILWLHTGDEAVFDEDGYCSITGRFKDIIIRGGENIYPLEIEERLMAHPMITKAIVTGLKDAHYGEVVGAFLQDGGSNERPSDQEMRDWVRQNLGKHKAPAHIFWLGEDGVPVDVPLTGSGKVKKYEMARFGEESLRKRRLSKL</sequence>
<feature type="domain" description="AMP-dependent synthetase/ligase" evidence="3">
    <location>
        <begin position="40"/>
        <end position="414"/>
    </location>
</feature>
<feature type="domain" description="AMP-binding enzyme C-terminal" evidence="4">
    <location>
        <begin position="469"/>
        <end position="551"/>
    </location>
</feature>
<protein>
    <submittedName>
        <fullName evidence="5">Long-chain-fatty-acid--CoA ligase</fullName>
    </submittedName>
</protein>
<dbReference type="GO" id="GO:0031956">
    <property type="term" value="F:medium-chain fatty acid-CoA ligase activity"/>
    <property type="evidence" value="ECO:0007669"/>
    <property type="project" value="TreeGrafter"/>
</dbReference>
<dbReference type="Proteomes" id="UP000758603">
    <property type="component" value="Unassembled WGS sequence"/>
</dbReference>
<reference evidence="5" key="1">
    <citation type="journal article" date="2021" name="Nat. Commun.">
        <title>Genetic determinants of endophytism in the Arabidopsis root mycobiome.</title>
        <authorList>
            <person name="Mesny F."/>
            <person name="Miyauchi S."/>
            <person name="Thiergart T."/>
            <person name="Pickel B."/>
            <person name="Atanasova L."/>
            <person name="Karlsson M."/>
            <person name="Huettel B."/>
            <person name="Barry K.W."/>
            <person name="Haridas S."/>
            <person name="Chen C."/>
            <person name="Bauer D."/>
            <person name="Andreopoulos W."/>
            <person name="Pangilinan J."/>
            <person name="LaButti K."/>
            <person name="Riley R."/>
            <person name="Lipzen A."/>
            <person name="Clum A."/>
            <person name="Drula E."/>
            <person name="Henrissat B."/>
            <person name="Kohler A."/>
            <person name="Grigoriev I.V."/>
            <person name="Martin F.M."/>
            <person name="Hacquard S."/>
        </authorList>
    </citation>
    <scope>NUCLEOTIDE SEQUENCE</scope>
    <source>
        <strain evidence="5">MPI-SDFR-AT-0073</strain>
    </source>
</reference>
<dbReference type="OrthoDB" id="10253115at2759"/>
<dbReference type="PROSITE" id="PS00455">
    <property type="entry name" value="AMP_BINDING"/>
    <property type="match status" value="1"/>
</dbReference>
<dbReference type="PANTHER" id="PTHR43201:SF6">
    <property type="entry name" value="ACYL COA SYNTHETASE (EUROFUNG)"/>
    <property type="match status" value="1"/>
</dbReference>
<evidence type="ECO:0000256" key="1">
    <source>
        <dbReference type="ARBA" id="ARBA00004924"/>
    </source>
</evidence>
<dbReference type="GeneID" id="70134038"/>
<evidence type="ECO:0000313" key="6">
    <source>
        <dbReference type="Proteomes" id="UP000758603"/>
    </source>
</evidence>
<dbReference type="EMBL" id="JAGPXC010000009">
    <property type="protein sequence ID" value="KAH6647223.1"/>
    <property type="molecule type" value="Genomic_DNA"/>
</dbReference>
<dbReference type="InterPro" id="IPR045851">
    <property type="entry name" value="AMP-bd_C_sf"/>
</dbReference>
<dbReference type="RefSeq" id="XP_045953737.1">
    <property type="nucleotide sequence ID" value="XM_046105147.1"/>
</dbReference>
<keyword evidence="6" id="KW-1185">Reference proteome</keyword>
<name>A0A9P8RJK0_9PEZI</name>
<dbReference type="InterPro" id="IPR020845">
    <property type="entry name" value="AMP-binding_CS"/>
</dbReference>
<dbReference type="InterPro" id="IPR025110">
    <property type="entry name" value="AMP-bd_C"/>
</dbReference>
<organism evidence="5 6">
    <name type="scientific">Truncatella angustata</name>
    <dbReference type="NCBI Taxonomy" id="152316"/>
    <lineage>
        <taxon>Eukaryota</taxon>
        <taxon>Fungi</taxon>
        <taxon>Dikarya</taxon>
        <taxon>Ascomycota</taxon>
        <taxon>Pezizomycotina</taxon>
        <taxon>Sordariomycetes</taxon>
        <taxon>Xylariomycetidae</taxon>
        <taxon>Amphisphaeriales</taxon>
        <taxon>Sporocadaceae</taxon>
        <taxon>Truncatella</taxon>
    </lineage>
</organism>
<dbReference type="SUPFAM" id="SSF56801">
    <property type="entry name" value="Acetyl-CoA synthetase-like"/>
    <property type="match status" value="1"/>
</dbReference>
<dbReference type="Pfam" id="PF00501">
    <property type="entry name" value="AMP-binding"/>
    <property type="match status" value="1"/>
</dbReference>
<comment type="pathway">
    <text evidence="1">Siderophore biosynthesis.</text>
</comment>
<accession>A0A9P8RJK0</accession>
<evidence type="ECO:0000259" key="4">
    <source>
        <dbReference type="Pfam" id="PF13193"/>
    </source>
</evidence>
<comment type="caution">
    <text evidence="5">The sequence shown here is derived from an EMBL/GenBank/DDBJ whole genome shotgun (WGS) entry which is preliminary data.</text>
</comment>
<evidence type="ECO:0000256" key="2">
    <source>
        <dbReference type="ARBA" id="ARBA00006432"/>
    </source>
</evidence>
<gene>
    <name evidence="5" type="ORF">BKA67DRAFT_595280</name>
</gene>
<dbReference type="GO" id="GO:0006631">
    <property type="term" value="P:fatty acid metabolic process"/>
    <property type="evidence" value="ECO:0007669"/>
    <property type="project" value="TreeGrafter"/>
</dbReference>
<dbReference type="InterPro" id="IPR000873">
    <property type="entry name" value="AMP-dep_synth/lig_dom"/>
</dbReference>